<dbReference type="Proteomes" id="UP001341281">
    <property type="component" value="Chromosome 10"/>
</dbReference>
<evidence type="ECO:0000256" key="1">
    <source>
        <dbReference type="SAM" id="MobiDB-lite"/>
    </source>
</evidence>
<name>A0AAQ3UVB0_PASNO</name>
<sequence length="542" mass="61888">MEQNMADLVSLIKDMQVQNQEMKKVLADNTSVLKDYVAWKPNIDTKVDALQSGMKDLQGKVDLLVERFEEAADRAPKVLDDEDVDLKKQGTVRSMNNYTEFSKVPENDFKMEKSIHHSSKDGKKVEVNYSKTIFSTVQNKIMAALHSNALDGHFGALVTYIRVKKLFAWPKLKKDVYQFVAQCAIFQQTKVERLSLDFIEGLPTSKHYNCIMVVVDKFSKYAHFIALAHPFTAFQVALLYMDNVFKLHGIPEAIISDRDRIFTSHLWQELFKLTKTELRMSTSYRPQSDGQTERVNQCLEGYLRCFVHSCPSHWKSWLSLAEYWYNTCYHSSLNKTPFEVGDSVYLKLQPYVQNSIATGAYHKLSFRYFGPYKVLARIGSVAYRLDLPASSAVHPVFHNTLVSTDLPDTCIDGFRVPVQILDRRLKNHNNRLVSEVLVKWSSWSVSMATWELEDELKLQFPAAPAWGQAGIKERGIVIGNEQHNEEAQVSGPTEHWRPKRQGRPNVRITGPKWMQTDSSLSNIVSPGDKWARLGGGKGLAKK</sequence>
<dbReference type="PANTHER" id="PTHR35046">
    <property type="entry name" value="ZINC KNUCKLE (CCHC-TYPE) FAMILY PROTEIN"/>
    <property type="match status" value="1"/>
</dbReference>
<feature type="compositionally biased region" description="Gly residues" evidence="1">
    <location>
        <begin position="533"/>
        <end position="542"/>
    </location>
</feature>
<dbReference type="Pfam" id="PF17921">
    <property type="entry name" value="Integrase_H2C2"/>
    <property type="match status" value="1"/>
</dbReference>
<dbReference type="GO" id="GO:0015074">
    <property type="term" value="P:DNA integration"/>
    <property type="evidence" value="ECO:0007669"/>
    <property type="project" value="InterPro"/>
</dbReference>
<gene>
    <name evidence="3" type="ORF">U9M48_042440</name>
</gene>
<dbReference type="GO" id="GO:0003676">
    <property type="term" value="F:nucleic acid binding"/>
    <property type="evidence" value="ECO:0007669"/>
    <property type="project" value="InterPro"/>
</dbReference>
<dbReference type="Pfam" id="PF24626">
    <property type="entry name" value="SH3_Tf2-1"/>
    <property type="match status" value="1"/>
</dbReference>
<dbReference type="InterPro" id="IPR001584">
    <property type="entry name" value="Integrase_cat-core"/>
</dbReference>
<dbReference type="InterPro" id="IPR016197">
    <property type="entry name" value="Chromo-like_dom_sf"/>
</dbReference>
<dbReference type="Gene3D" id="3.30.420.10">
    <property type="entry name" value="Ribonuclease H-like superfamily/Ribonuclease H"/>
    <property type="match status" value="1"/>
</dbReference>
<evidence type="ECO:0000313" key="3">
    <source>
        <dbReference type="EMBL" id="WVZ96857.1"/>
    </source>
</evidence>
<evidence type="ECO:0000313" key="4">
    <source>
        <dbReference type="Proteomes" id="UP001341281"/>
    </source>
</evidence>
<dbReference type="InterPro" id="IPR023780">
    <property type="entry name" value="Chromo_domain"/>
</dbReference>
<organism evidence="3 4">
    <name type="scientific">Paspalum notatum var. saurae</name>
    <dbReference type="NCBI Taxonomy" id="547442"/>
    <lineage>
        <taxon>Eukaryota</taxon>
        <taxon>Viridiplantae</taxon>
        <taxon>Streptophyta</taxon>
        <taxon>Embryophyta</taxon>
        <taxon>Tracheophyta</taxon>
        <taxon>Spermatophyta</taxon>
        <taxon>Magnoliopsida</taxon>
        <taxon>Liliopsida</taxon>
        <taxon>Poales</taxon>
        <taxon>Poaceae</taxon>
        <taxon>PACMAD clade</taxon>
        <taxon>Panicoideae</taxon>
        <taxon>Andropogonodae</taxon>
        <taxon>Paspaleae</taxon>
        <taxon>Paspalinae</taxon>
        <taxon>Paspalum</taxon>
    </lineage>
</organism>
<dbReference type="InterPro" id="IPR012337">
    <property type="entry name" value="RNaseH-like_sf"/>
</dbReference>
<feature type="compositionally biased region" description="Polar residues" evidence="1">
    <location>
        <begin position="515"/>
        <end position="524"/>
    </location>
</feature>
<evidence type="ECO:0000259" key="2">
    <source>
        <dbReference type="PROSITE" id="PS50994"/>
    </source>
</evidence>
<dbReference type="SUPFAM" id="SSF54160">
    <property type="entry name" value="Chromo domain-like"/>
    <property type="match status" value="1"/>
</dbReference>
<feature type="domain" description="Integrase catalytic" evidence="2">
    <location>
        <begin position="186"/>
        <end position="345"/>
    </location>
</feature>
<dbReference type="AlphaFoldDB" id="A0AAQ3UVB0"/>
<dbReference type="Pfam" id="PF00385">
    <property type="entry name" value="Chromo"/>
    <property type="match status" value="1"/>
</dbReference>
<feature type="region of interest" description="Disordered" evidence="1">
    <location>
        <begin position="485"/>
        <end position="542"/>
    </location>
</feature>
<dbReference type="PANTHER" id="PTHR35046:SF26">
    <property type="entry name" value="RNA-DIRECTED DNA POLYMERASE"/>
    <property type="match status" value="1"/>
</dbReference>
<dbReference type="Gene3D" id="2.40.50.40">
    <property type="match status" value="1"/>
</dbReference>
<dbReference type="InterPro" id="IPR036397">
    <property type="entry name" value="RNaseH_sf"/>
</dbReference>
<reference evidence="3 4" key="1">
    <citation type="submission" date="2024-02" db="EMBL/GenBank/DDBJ databases">
        <title>High-quality chromosome-scale genome assembly of Pensacola bahiagrass (Paspalum notatum Flugge var. saurae).</title>
        <authorList>
            <person name="Vega J.M."/>
            <person name="Podio M."/>
            <person name="Orjuela J."/>
            <person name="Siena L.A."/>
            <person name="Pessino S.C."/>
            <person name="Combes M.C."/>
            <person name="Mariac C."/>
            <person name="Albertini E."/>
            <person name="Pupilli F."/>
            <person name="Ortiz J.P.A."/>
            <person name="Leblanc O."/>
        </authorList>
    </citation>
    <scope>NUCLEOTIDE SEQUENCE [LARGE SCALE GENOMIC DNA]</scope>
    <source>
        <strain evidence="3">R1</strain>
        <tissue evidence="3">Leaf</tissue>
    </source>
</reference>
<dbReference type="SUPFAM" id="SSF53098">
    <property type="entry name" value="Ribonuclease H-like"/>
    <property type="match status" value="1"/>
</dbReference>
<proteinExistence type="predicted"/>
<dbReference type="InterPro" id="IPR041588">
    <property type="entry name" value="Integrase_H2C2"/>
</dbReference>
<dbReference type="EMBL" id="CP144754">
    <property type="protein sequence ID" value="WVZ96857.1"/>
    <property type="molecule type" value="Genomic_DNA"/>
</dbReference>
<dbReference type="Gene3D" id="1.10.340.70">
    <property type="match status" value="1"/>
</dbReference>
<dbReference type="InterPro" id="IPR056924">
    <property type="entry name" value="SH3_Tf2-1"/>
</dbReference>
<keyword evidence="4" id="KW-1185">Reference proteome</keyword>
<dbReference type="PROSITE" id="PS50994">
    <property type="entry name" value="INTEGRASE"/>
    <property type="match status" value="1"/>
</dbReference>
<protein>
    <recommendedName>
        <fullName evidence="2">Integrase catalytic domain-containing protein</fullName>
    </recommendedName>
</protein>
<accession>A0AAQ3UVB0</accession>